<reference evidence="5 6" key="1">
    <citation type="submission" date="2020-01" db="EMBL/GenBank/DDBJ databases">
        <title>Paenibacillus sp. nov., isolated from tomato rhizosphere.</title>
        <authorList>
            <person name="Weon H.-Y."/>
            <person name="Lee S.A."/>
        </authorList>
    </citation>
    <scope>NUCLEOTIDE SEQUENCE [LARGE SCALE GENOMIC DNA]</scope>
    <source>
        <strain evidence="5 6">12200R-189</strain>
    </source>
</reference>
<dbReference type="Proteomes" id="UP000476064">
    <property type="component" value="Chromosome"/>
</dbReference>
<keyword evidence="6" id="KW-1185">Reference proteome</keyword>
<dbReference type="PANTHER" id="PTHR48100">
    <property type="entry name" value="BROAD-SPECIFICITY PHOSPHATASE YOR283W-RELATED"/>
    <property type="match status" value="1"/>
</dbReference>
<evidence type="ECO:0000256" key="1">
    <source>
        <dbReference type="ARBA" id="ARBA00023152"/>
    </source>
</evidence>
<feature type="binding site" evidence="4">
    <location>
        <begin position="9"/>
        <end position="16"/>
    </location>
    <ligand>
        <name>substrate</name>
    </ligand>
</feature>
<keyword evidence="1" id="KW-0324">Glycolysis</keyword>
<dbReference type="GO" id="GO:0016791">
    <property type="term" value="F:phosphatase activity"/>
    <property type="evidence" value="ECO:0007669"/>
    <property type="project" value="TreeGrafter"/>
</dbReference>
<dbReference type="CDD" id="cd07067">
    <property type="entry name" value="HP_PGM_like"/>
    <property type="match status" value="1"/>
</dbReference>
<dbReference type="EMBL" id="CP048209">
    <property type="protein sequence ID" value="QHT59124.1"/>
    <property type="molecule type" value="Genomic_DNA"/>
</dbReference>
<dbReference type="AlphaFoldDB" id="A0A6C0FUY7"/>
<dbReference type="InterPro" id="IPR050275">
    <property type="entry name" value="PGM_Phosphatase"/>
</dbReference>
<dbReference type="GO" id="GO:0005737">
    <property type="term" value="C:cytoplasm"/>
    <property type="evidence" value="ECO:0007669"/>
    <property type="project" value="TreeGrafter"/>
</dbReference>
<evidence type="ECO:0000256" key="4">
    <source>
        <dbReference type="PIRSR" id="PIRSR613078-2"/>
    </source>
</evidence>
<dbReference type="PANTHER" id="PTHR48100:SF1">
    <property type="entry name" value="HISTIDINE PHOSPHATASE FAMILY PROTEIN-RELATED"/>
    <property type="match status" value="1"/>
</dbReference>
<name>A0A6C0FUY7_9BACL</name>
<dbReference type="InterPro" id="IPR013078">
    <property type="entry name" value="His_Pase_superF_clade-1"/>
</dbReference>
<evidence type="ECO:0000256" key="3">
    <source>
        <dbReference type="PIRSR" id="PIRSR613078-1"/>
    </source>
</evidence>
<protein>
    <submittedName>
        <fullName evidence="5">Histidine phosphatase family protein</fullName>
    </submittedName>
</protein>
<dbReference type="PROSITE" id="PS00175">
    <property type="entry name" value="PG_MUTASE"/>
    <property type="match status" value="1"/>
</dbReference>
<organism evidence="5 6">
    <name type="scientific">Paenibacillus lycopersici</name>
    <dbReference type="NCBI Taxonomy" id="2704462"/>
    <lineage>
        <taxon>Bacteria</taxon>
        <taxon>Bacillati</taxon>
        <taxon>Bacillota</taxon>
        <taxon>Bacilli</taxon>
        <taxon>Bacillales</taxon>
        <taxon>Paenibacillaceae</taxon>
        <taxon>Paenibacillus</taxon>
    </lineage>
</organism>
<feature type="binding site" evidence="4">
    <location>
        <position position="59"/>
    </location>
    <ligand>
        <name>substrate</name>
    </ligand>
</feature>
<dbReference type="Gene3D" id="3.40.50.1240">
    <property type="entry name" value="Phosphoglycerate mutase-like"/>
    <property type="match status" value="1"/>
</dbReference>
<sequence>MTTTLYIVRHGQTEWNVAHRMQGHQDSPLTPLGVEQAVRLGEALRNERIDAFYASPSSRACRTAELIRGIRAADVVTAEALKEIGLGIWEGLAQSEVEARFPEQFGRFWNDPEAFGVSGSETFADVAARAVRQVNRILDEHRGRSILIVTHTVVVKLVMAYFEGRAMKDIWQPPYIHPSCLSKIVIGEGRSDIVLHGDMSHFADESRLLGTD</sequence>
<dbReference type="Pfam" id="PF00300">
    <property type="entry name" value="His_Phos_1"/>
    <property type="match status" value="1"/>
</dbReference>
<dbReference type="InterPro" id="IPR001345">
    <property type="entry name" value="PG/BPGM_mutase_AS"/>
</dbReference>
<dbReference type="SMART" id="SM00855">
    <property type="entry name" value="PGAM"/>
    <property type="match status" value="1"/>
</dbReference>
<accession>A0A6C0FUY7</accession>
<keyword evidence="2" id="KW-0413">Isomerase</keyword>
<feature type="active site" description="Tele-phosphohistidine intermediate" evidence="3">
    <location>
        <position position="10"/>
    </location>
</feature>
<gene>
    <name evidence="5" type="ORF">GXP70_03540</name>
</gene>
<feature type="active site" description="Proton donor/acceptor" evidence="3">
    <location>
        <position position="83"/>
    </location>
</feature>
<evidence type="ECO:0000256" key="2">
    <source>
        <dbReference type="ARBA" id="ARBA00023235"/>
    </source>
</evidence>
<dbReference type="RefSeq" id="WP_162355192.1">
    <property type="nucleotide sequence ID" value="NZ_CP048209.1"/>
</dbReference>
<evidence type="ECO:0000313" key="6">
    <source>
        <dbReference type="Proteomes" id="UP000476064"/>
    </source>
</evidence>
<proteinExistence type="predicted"/>
<dbReference type="InterPro" id="IPR029033">
    <property type="entry name" value="His_PPase_superfam"/>
</dbReference>
<dbReference type="KEGG" id="plyc:GXP70_03540"/>
<evidence type="ECO:0000313" key="5">
    <source>
        <dbReference type="EMBL" id="QHT59124.1"/>
    </source>
</evidence>
<dbReference type="SUPFAM" id="SSF53254">
    <property type="entry name" value="Phosphoglycerate mutase-like"/>
    <property type="match status" value="1"/>
</dbReference>